<dbReference type="eggNOG" id="COG4545">
    <property type="taxonomic scope" value="Bacteria"/>
</dbReference>
<proteinExistence type="predicted"/>
<name>D7W9H3_9CORY</name>
<dbReference type="HOGENOM" id="CLU_159829_0_1_11"/>
<comment type="caution">
    <text evidence="1">The sequence shown here is derived from an EMBL/GenBank/DDBJ whole genome shotgun (WGS) entry which is preliminary data.</text>
</comment>
<evidence type="ECO:0008006" key="3">
    <source>
        <dbReference type="Google" id="ProtNLM"/>
    </source>
</evidence>
<sequence length="85" mass="9647">MQPHTEEIFVHHQCPHCAGVIEQFKSDHDRFGDAVLLDITDIRNLKTFLEYRDSLAGYKEIVEQGKIGVPSKVIGGTTVEFFDEV</sequence>
<gene>
    <name evidence="1" type="ORF">HMPREF0291_10711</name>
</gene>
<evidence type="ECO:0000313" key="2">
    <source>
        <dbReference type="Proteomes" id="UP000004208"/>
    </source>
</evidence>
<dbReference type="STRING" id="585529.HMPREF0291_10711"/>
<protein>
    <recommendedName>
        <fullName evidence="3">Glutaredoxin</fullName>
    </recommendedName>
</protein>
<reference evidence="1" key="1">
    <citation type="submission" date="2010-06" db="EMBL/GenBank/DDBJ databases">
        <authorList>
            <person name="Muzny D."/>
            <person name="Qin X."/>
            <person name="Buhay C."/>
            <person name="Dugan-Rocha S."/>
            <person name="Ding Y."/>
            <person name="Chen G."/>
            <person name="Hawes A."/>
            <person name="Holder M."/>
            <person name="Jhangiani S."/>
            <person name="Johnson A."/>
            <person name="Khan Z."/>
            <person name="Li Z."/>
            <person name="Liu W."/>
            <person name="Liu X."/>
            <person name="Perez L."/>
            <person name="Shen H."/>
            <person name="Wang Q."/>
            <person name="Watt J."/>
            <person name="Xi L."/>
            <person name="Xin Y."/>
            <person name="Zhou J."/>
            <person name="Deng J."/>
            <person name="Jiang H."/>
            <person name="Liu Y."/>
            <person name="Qu J."/>
            <person name="Song X.-Z."/>
            <person name="Zhang L."/>
            <person name="Villasana D."/>
            <person name="Johnson A."/>
            <person name="Liu J."/>
            <person name="Liyanage D."/>
            <person name="Lorensuhewa L."/>
            <person name="Robinson T."/>
            <person name="Song A."/>
            <person name="Song B.-B."/>
            <person name="Dinh H."/>
            <person name="Thornton R."/>
            <person name="Coyle M."/>
            <person name="Francisco L."/>
            <person name="Jackson L."/>
            <person name="Javaid M."/>
            <person name="Korchina V."/>
            <person name="Kovar C."/>
            <person name="Mata R."/>
            <person name="Mathew T."/>
            <person name="Ngo R."/>
            <person name="Nguyen L."/>
            <person name="Nguyen N."/>
            <person name="Okwuonu G."/>
            <person name="Ongeri F."/>
            <person name="Pham C."/>
            <person name="Simmons D."/>
            <person name="Wilczek-Boney K."/>
            <person name="Hale W."/>
            <person name="Jakkamsetti A."/>
            <person name="Pham P."/>
            <person name="Ruth R."/>
            <person name="San Lucas F."/>
            <person name="Warren J."/>
            <person name="Zhang J."/>
            <person name="Zhao Z."/>
            <person name="Zhou C."/>
            <person name="Zhu D."/>
            <person name="Lee S."/>
            <person name="Bess C."/>
            <person name="Blankenburg K."/>
            <person name="Forbes L."/>
            <person name="Fu Q."/>
            <person name="Gubbala S."/>
            <person name="Hirani K."/>
            <person name="Jayaseelan J.C."/>
            <person name="Lara F."/>
            <person name="Munidasa M."/>
            <person name="Palculict T."/>
            <person name="Patil S."/>
            <person name="Pu L.-L."/>
            <person name="Saada N."/>
            <person name="Tang L."/>
            <person name="Weissenberger G."/>
            <person name="Zhu Y."/>
            <person name="Hemphill L."/>
            <person name="Shang Y."/>
            <person name="Youmans B."/>
            <person name="Ayvaz T."/>
            <person name="Ross M."/>
            <person name="Santibanez J."/>
            <person name="Aqrawi P."/>
            <person name="Gross S."/>
            <person name="Joshi V."/>
            <person name="Fowler G."/>
            <person name="Nazareth L."/>
            <person name="Reid J."/>
            <person name="Worley K."/>
            <person name="Petrosino J."/>
            <person name="Highlander S."/>
            <person name="Gibbs R."/>
        </authorList>
    </citation>
    <scope>NUCLEOTIDE SEQUENCE [LARGE SCALE GENOMIC DNA]</scope>
    <source>
        <strain evidence="1">ATCC 33030</strain>
    </source>
</reference>
<dbReference type="Proteomes" id="UP000004208">
    <property type="component" value="Unassembled WGS sequence"/>
</dbReference>
<dbReference type="AlphaFoldDB" id="D7W9H3"/>
<accession>D7W9H3</accession>
<keyword evidence="2" id="KW-1185">Reference proteome</keyword>
<dbReference type="RefSeq" id="WP_005288061.1">
    <property type="nucleotide sequence ID" value="NZ_CM000961.1"/>
</dbReference>
<dbReference type="OrthoDB" id="9798918at2"/>
<dbReference type="EMBL" id="ACLJ02000001">
    <property type="protein sequence ID" value="EFK55453.1"/>
    <property type="molecule type" value="Genomic_DNA"/>
</dbReference>
<organism evidence="1 2">
    <name type="scientific">Corynebacterium genitalium ATCC 33030</name>
    <dbReference type="NCBI Taxonomy" id="585529"/>
    <lineage>
        <taxon>Bacteria</taxon>
        <taxon>Bacillati</taxon>
        <taxon>Actinomycetota</taxon>
        <taxon>Actinomycetes</taxon>
        <taxon>Mycobacteriales</taxon>
        <taxon>Corynebacteriaceae</taxon>
        <taxon>Corynebacterium</taxon>
    </lineage>
</organism>
<evidence type="ECO:0000313" key="1">
    <source>
        <dbReference type="EMBL" id="EFK55453.1"/>
    </source>
</evidence>